<dbReference type="Pfam" id="PF07690">
    <property type="entry name" value="MFS_1"/>
    <property type="match status" value="1"/>
</dbReference>
<feature type="domain" description="Major facilitator superfamily (MFS) profile" evidence="5">
    <location>
        <begin position="1"/>
        <end position="415"/>
    </location>
</feature>
<name>A0A418VBI8_9DEIO</name>
<accession>A0A418VBI8</accession>
<evidence type="ECO:0000256" key="2">
    <source>
        <dbReference type="ARBA" id="ARBA00022989"/>
    </source>
</evidence>
<keyword evidence="2 4" id="KW-1133">Transmembrane helix</keyword>
<dbReference type="Proteomes" id="UP000286287">
    <property type="component" value="Unassembled WGS sequence"/>
</dbReference>
<evidence type="ECO:0000313" key="6">
    <source>
        <dbReference type="EMBL" id="RJF73503.1"/>
    </source>
</evidence>
<organism evidence="6 7">
    <name type="scientific">Deinococcus cavernae</name>
    <dbReference type="NCBI Taxonomy" id="2320857"/>
    <lineage>
        <taxon>Bacteria</taxon>
        <taxon>Thermotogati</taxon>
        <taxon>Deinococcota</taxon>
        <taxon>Deinococci</taxon>
        <taxon>Deinococcales</taxon>
        <taxon>Deinococcaceae</taxon>
        <taxon>Deinococcus</taxon>
    </lineage>
</organism>
<dbReference type="InterPro" id="IPR011701">
    <property type="entry name" value="MFS"/>
</dbReference>
<proteinExistence type="predicted"/>
<feature type="transmembrane region" description="Helical" evidence="4">
    <location>
        <begin position="222"/>
        <end position="245"/>
    </location>
</feature>
<comment type="caution">
    <text evidence="6">The sequence shown here is derived from an EMBL/GenBank/DDBJ whole genome shotgun (WGS) entry which is preliminary data.</text>
</comment>
<dbReference type="SUPFAM" id="SSF103473">
    <property type="entry name" value="MFS general substrate transporter"/>
    <property type="match status" value="1"/>
</dbReference>
<feature type="transmembrane region" description="Helical" evidence="4">
    <location>
        <begin position="20"/>
        <end position="39"/>
    </location>
</feature>
<feature type="transmembrane region" description="Helical" evidence="4">
    <location>
        <begin position="389"/>
        <end position="407"/>
    </location>
</feature>
<dbReference type="PANTHER" id="PTHR23528:SF1">
    <property type="entry name" value="MAJOR FACILITATOR SUPERFAMILY (MFS) PROFILE DOMAIN-CONTAINING PROTEIN"/>
    <property type="match status" value="1"/>
</dbReference>
<feature type="transmembrane region" description="Helical" evidence="4">
    <location>
        <begin position="51"/>
        <end position="73"/>
    </location>
</feature>
<feature type="transmembrane region" description="Helical" evidence="4">
    <location>
        <begin position="320"/>
        <end position="340"/>
    </location>
</feature>
<gene>
    <name evidence="6" type="ORF">D3875_20105</name>
</gene>
<dbReference type="OrthoDB" id="7584869at2"/>
<feature type="transmembrane region" description="Helical" evidence="4">
    <location>
        <begin position="85"/>
        <end position="107"/>
    </location>
</feature>
<feature type="transmembrane region" description="Helical" evidence="4">
    <location>
        <begin position="180"/>
        <end position="201"/>
    </location>
</feature>
<evidence type="ECO:0000313" key="7">
    <source>
        <dbReference type="Proteomes" id="UP000286287"/>
    </source>
</evidence>
<reference evidence="6 7" key="1">
    <citation type="submission" date="2018-09" db="EMBL/GenBank/DDBJ databases">
        <authorList>
            <person name="Zhu H."/>
        </authorList>
    </citation>
    <scope>NUCLEOTIDE SEQUENCE [LARGE SCALE GENOMIC DNA]</scope>
    <source>
        <strain evidence="6 7">K2S05-167</strain>
    </source>
</reference>
<dbReference type="EMBL" id="QYUJ01000014">
    <property type="protein sequence ID" value="RJF73503.1"/>
    <property type="molecule type" value="Genomic_DNA"/>
</dbReference>
<keyword evidence="3 4" id="KW-0472">Membrane</keyword>
<evidence type="ECO:0000256" key="4">
    <source>
        <dbReference type="SAM" id="Phobius"/>
    </source>
</evidence>
<feature type="transmembrane region" description="Helical" evidence="4">
    <location>
        <begin position="153"/>
        <end position="174"/>
    </location>
</feature>
<dbReference type="PANTHER" id="PTHR23528">
    <property type="match status" value="1"/>
</dbReference>
<evidence type="ECO:0000259" key="5">
    <source>
        <dbReference type="PROSITE" id="PS50850"/>
    </source>
</evidence>
<dbReference type="GO" id="GO:0022857">
    <property type="term" value="F:transmembrane transporter activity"/>
    <property type="evidence" value="ECO:0007669"/>
    <property type="project" value="InterPro"/>
</dbReference>
<dbReference type="PROSITE" id="PS50850">
    <property type="entry name" value="MFS"/>
    <property type="match status" value="1"/>
</dbReference>
<dbReference type="InterPro" id="IPR020846">
    <property type="entry name" value="MFS_dom"/>
</dbReference>
<keyword evidence="1 4" id="KW-0812">Transmembrane</keyword>
<protein>
    <submittedName>
        <fullName evidence="6">MFS transporter</fullName>
    </submittedName>
</protein>
<sequence length="418" mass="44147">MSLSADRPAAVPISPAVLSAFWFGTAFHWLVLLLILMPGDVVKFVGEGQKGTYLGLLTAIGAVMALVLPPLVGAHSDRTGKRIPYIRLGLGVNLAGLLVMALAAASLSGVAGFWVYVLGFLLVQFGNNYATAPYSALIPQLVPPEQRGRYSGVMAMLQAGGQLLGAVAALVIGLLHLPGIATYLLVGLVLLLPALVTMRGVPAQADRLVPSQSAPQLSVAQLFAHQPFLWVFLTRVLFALGQYSVQPFLQYYNKDVMRQGDPANATSIMLACIIVGSIASALIGGRISDRTGRKPVIYVAGGLMAAVALLLLFAPNFTAALLLALLFGLGFGAFTSVDWALGSDAMPSESSYARDMGIWHVAFVAPQFVGAPQGRLLDWGNAQSPNLGYTLVFGIAAVFFVLGVILVRNVPEKVHRPS</sequence>
<dbReference type="RefSeq" id="WP_119766251.1">
    <property type="nucleotide sequence ID" value="NZ_QYUJ01000014.1"/>
</dbReference>
<feature type="transmembrane region" description="Helical" evidence="4">
    <location>
        <begin position="296"/>
        <end position="314"/>
    </location>
</feature>
<evidence type="ECO:0000256" key="3">
    <source>
        <dbReference type="ARBA" id="ARBA00023136"/>
    </source>
</evidence>
<keyword evidence="7" id="KW-1185">Reference proteome</keyword>
<dbReference type="Gene3D" id="1.20.1250.20">
    <property type="entry name" value="MFS general substrate transporter like domains"/>
    <property type="match status" value="2"/>
</dbReference>
<dbReference type="InterPro" id="IPR036259">
    <property type="entry name" value="MFS_trans_sf"/>
</dbReference>
<dbReference type="AlphaFoldDB" id="A0A418VBI8"/>
<feature type="transmembrane region" description="Helical" evidence="4">
    <location>
        <begin position="265"/>
        <end position="284"/>
    </location>
</feature>
<evidence type="ECO:0000256" key="1">
    <source>
        <dbReference type="ARBA" id="ARBA00022692"/>
    </source>
</evidence>